<evidence type="ECO:0000256" key="1">
    <source>
        <dbReference type="ARBA" id="ARBA00023015"/>
    </source>
</evidence>
<evidence type="ECO:0000259" key="3">
    <source>
        <dbReference type="PROSITE" id="PS51000"/>
    </source>
</evidence>
<dbReference type="AlphaFoldDB" id="A0A0X8F861"/>
<dbReference type="Pfam" id="PF08220">
    <property type="entry name" value="HTH_DeoR"/>
    <property type="match status" value="1"/>
</dbReference>
<dbReference type="InterPro" id="IPR037171">
    <property type="entry name" value="NagB/RpiA_transferase-like"/>
</dbReference>
<dbReference type="PANTHER" id="PTHR30363">
    <property type="entry name" value="HTH-TYPE TRANSCRIPTIONAL REGULATOR SRLR-RELATED"/>
    <property type="match status" value="1"/>
</dbReference>
<dbReference type="PRINTS" id="PR00037">
    <property type="entry name" value="HTHLACR"/>
</dbReference>
<sequence length="155" mass="17791">MKNSAQKIYQRHQYIERLLQEATESKLSVHDLANLCQVSLMTIRRDLSTLETMGIVTRFHGFVRLNNNYKFNDNASMNSAIEKIKTSIANMAANFIKSNDTVFINTSSTALYTLTALFNKPVNIITNNLRIHEQILLHEHHIVKKPYAKLLTKIS</sequence>
<dbReference type="InterPro" id="IPR014036">
    <property type="entry name" value="DeoR-like_C"/>
</dbReference>
<evidence type="ECO:0000313" key="5">
    <source>
        <dbReference type="Proteomes" id="UP000234775"/>
    </source>
</evidence>
<gene>
    <name evidence="4" type="ORF">CYJ27_07835</name>
</gene>
<dbReference type="KEGG" id="acg:AWM71_03760"/>
<organism evidence="4 5">
    <name type="scientific">Aerococcus christensenii</name>
    <dbReference type="NCBI Taxonomy" id="87541"/>
    <lineage>
        <taxon>Bacteria</taxon>
        <taxon>Bacillati</taxon>
        <taxon>Bacillota</taxon>
        <taxon>Bacilli</taxon>
        <taxon>Lactobacillales</taxon>
        <taxon>Aerococcaceae</taxon>
        <taxon>Aerococcus</taxon>
    </lineage>
</organism>
<dbReference type="RefSeq" id="WP_060776720.1">
    <property type="nucleotide sequence ID" value="NZ_CP014159.1"/>
</dbReference>
<evidence type="ECO:0000256" key="2">
    <source>
        <dbReference type="ARBA" id="ARBA00023163"/>
    </source>
</evidence>
<dbReference type="InterPro" id="IPR001034">
    <property type="entry name" value="DeoR_HTH"/>
</dbReference>
<dbReference type="InterPro" id="IPR036388">
    <property type="entry name" value="WH-like_DNA-bd_sf"/>
</dbReference>
<dbReference type="SUPFAM" id="SSF100950">
    <property type="entry name" value="NagB/RpiA/CoA transferase-like"/>
    <property type="match status" value="1"/>
</dbReference>
<dbReference type="GO" id="GO:0003700">
    <property type="term" value="F:DNA-binding transcription factor activity"/>
    <property type="evidence" value="ECO:0007669"/>
    <property type="project" value="InterPro"/>
</dbReference>
<name>A0A0X8F861_9LACT</name>
<dbReference type="Gene3D" id="1.10.10.10">
    <property type="entry name" value="Winged helix-like DNA-binding domain superfamily/Winged helix DNA-binding domain"/>
    <property type="match status" value="1"/>
</dbReference>
<dbReference type="SUPFAM" id="SSF46785">
    <property type="entry name" value="Winged helix' DNA-binding domain"/>
    <property type="match status" value="1"/>
</dbReference>
<protein>
    <submittedName>
        <fullName evidence="4">DeoR/GlpR transcriptional regulator</fullName>
    </submittedName>
</protein>
<dbReference type="PROSITE" id="PS51000">
    <property type="entry name" value="HTH_DEOR_2"/>
    <property type="match status" value="1"/>
</dbReference>
<evidence type="ECO:0000313" key="4">
    <source>
        <dbReference type="EMBL" id="PKY90870.1"/>
    </source>
</evidence>
<keyword evidence="5" id="KW-1185">Reference proteome</keyword>
<dbReference type="EMBL" id="PKGZ01000008">
    <property type="protein sequence ID" value="PKY90870.1"/>
    <property type="molecule type" value="Genomic_DNA"/>
</dbReference>
<feature type="domain" description="HTH deoR-type" evidence="3">
    <location>
        <begin position="10"/>
        <end position="65"/>
    </location>
</feature>
<keyword evidence="1" id="KW-0805">Transcription regulation</keyword>
<keyword evidence="2" id="KW-0804">Transcription</keyword>
<accession>A0A0X8F861</accession>
<dbReference type="SMART" id="SM00420">
    <property type="entry name" value="HTH_DEOR"/>
    <property type="match status" value="1"/>
</dbReference>
<comment type="caution">
    <text evidence="4">The sequence shown here is derived from an EMBL/GenBank/DDBJ whole genome shotgun (WGS) entry which is preliminary data.</text>
</comment>
<reference evidence="4 5" key="1">
    <citation type="submission" date="2017-12" db="EMBL/GenBank/DDBJ databases">
        <title>Phylogenetic diversity of female urinary microbiome.</title>
        <authorList>
            <person name="Thomas-White K."/>
            <person name="Wolfe A.J."/>
        </authorList>
    </citation>
    <scope>NUCLEOTIDE SEQUENCE [LARGE SCALE GENOMIC DNA]</scope>
    <source>
        <strain evidence="4 5">UMB0844</strain>
    </source>
</reference>
<dbReference type="InterPro" id="IPR036390">
    <property type="entry name" value="WH_DNA-bd_sf"/>
</dbReference>
<dbReference type="PANTHER" id="PTHR30363:SF46">
    <property type="entry name" value="LYSR FAMILY TRANSCRIPTIONAL REGULATOR"/>
    <property type="match status" value="1"/>
</dbReference>
<dbReference type="InterPro" id="IPR050313">
    <property type="entry name" value="Carb_Metab_HTH_regulators"/>
</dbReference>
<proteinExistence type="predicted"/>
<dbReference type="Proteomes" id="UP000234775">
    <property type="component" value="Unassembled WGS sequence"/>
</dbReference>
<dbReference type="Pfam" id="PF00455">
    <property type="entry name" value="DeoRC"/>
    <property type="match status" value="1"/>
</dbReference>